<proteinExistence type="predicted"/>
<dbReference type="AlphaFoldDB" id="A0A0E9PKQ3"/>
<sequence length="53" mass="6061">MHSQTCSLPIFTVKKNSFSTVKSNGFQMHLNFSNSHKKTLFSSLWHTSEPTKC</sequence>
<dbReference type="EMBL" id="GBXM01103488">
    <property type="protein sequence ID" value="JAH05089.1"/>
    <property type="molecule type" value="Transcribed_RNA"/>
</dbReference>
<accession>A0A0E9PKQ3</accession>
<reference evidence="1" key="1">
    <citation type="submission" date="2014-11" db="EMBL/GenBank/DDBJ databases">
        <authorList>
            <person name="Amaro Gonzalez C."/>
        </authorList>
    </citation>
    <scope>NUCLEOTIDE SEQUENCE</scope>
</reference>
<name>A0A0E9PKQ3_ANGAN</name>
<organism evidence="1">
    <name type="scientific">Anguilla anguilla</name>
    <name type="common">European freshwater eel</name>
    <name type="synonym">Muraena anguilla</name>
    <dbReference type="NCBI Taxonomy" id="7936"/>
    <lineage>
        <taxon>Eukaryota</taxon>
        <taxon>Metazoa</taxon>
        <taxon>Chordata</taxon>
        <taxon>Craniata</taxon>
        <taxon>Vertebrata</taxon>
        <taxon>Euteleostomi</taxon>
        <taxon>Actinopterygii</taxon>
        <taxon>Neopterygii</taxon>
        <taxon>Teleostei</taxon>
        <taxon>Anguilliformes</taxon>
        <taxon>Anguillidae</taxon>
        <taxon>Anguilla</taxon>
    </lineage>
</organism>
<protein>
    <submittedName>
        <fullName evidence="1">Uncharacterized protein</fullName>
    </submittedName>
</protein>
<evidence type="ECO:0000313" key="1">
    <source>
        <dbReference type="EMBL" id="JAH05089.1"/>
    </source>
</evidence>
<reference evidence="1" key="2">
    <citation type="journal article" date="2015" name="Fish Shellfish Immunol.">
        <title>Early steps in the European eel (Anguilla anguilla)-Vibrio vulnificus interaction in the gills: Role of the RtxA13 toxin.</title>
        <authorList>
            <person name="Callol A."/>
            <person name="Pajuelo D."/>
            <person name="Ebbesson L."/>
            <person name="Teles M."/>
            <person name="MacKenzie S."/>
            <person name="Amaro C."/>
        </authorList>
    </citation>
    <scope>NUCLEOTIDE SEQUENCE</scope>
</reference>